<organism evidence="4 5">
    <name type="scientific">Microlunatus soli</name>
    <dbReference type="NCBI Taxonomy" id="630515"/>
    <lineage>
        <taxon>Bacteria</taxon>
        <taxon>Bacillati</taxon>
        <taxon>Actinomycetota</taxon>
        <taxon>Actinomycetes</taxon>
        <taxon>Propionibacteriales</taxon>
        <taxon>Propionibacteriaceae</taxon>
        <taxon>Microlunatus</taxon>
    </lineage>
</organism>
<dbReference type="PROSITE" id="PS51257">
    <property type="entry name" value="PROKAR_LIPOPROTEIN"/>
    <property type="match status" value="1"/>
</dbReference>
<keyword evidence="2" id="KW-0732">Signal</keyword>
<dbReference type="GO" id="GO:0015833">
    <property type="term" value="P:peptide transport"/>
    <property type="evidence" value="ECO:0007669"/>
    <property type="project" value="TreeGrafter"/>
</dbReference>
<dbReference type="STRING" id="630515.SAMN04489812_1471"/>
<dbReference type="OrthoDB" id="9046151at2"/>
<protein>
    <submittedName>
        <fullName evidence="4">Peptide/nickel transport system substrate-binding protein</fullName>
    </submittedName>
</protein>
<dbReference type="Proteomes" id="UP000199103">
    <property type="component" value="Chromosome I"/>
</dbReference>
<evidence type="ECO:0000256" key="2">
    <source>
        <dbReference type="SAM" id="SignalP"/>
    </source>
</evidence>
<dbReference type="CDD" id="cd00995">
    <property type="entry name" value="PBP2_NikA_DppA_OppA_like"/>
    <property type="match status" value="1"/>
</dbReference>
<proteinExistence type="predicted"/>
<name>A0A1H1R200_9ACTN</name>
<feature type="chain" id="PRO_5039211182" evidence="2">
    <location>
        <begin position="23"/>
        <end position="543"/>
    </location>
</feature>
<dbReference type="Gene3D" id="3.90.76.10">
    <property type="entry name" value="Dipeptide-binding Protein, Domain 1"/>
    <property type="match status" value="1"/>
</dbReference>
<dbReference type="Gene3D" id="3.10.105.10">
    <property type="entry name" value="Dipeptide-binding Protein, Domain 3"/>
    <property type="match status" value="1"/>
</dbReference>
<reference evidence="4 5" key="1">
    <citation type="submission" date="2016-10" db="EMBL/GenBank/DDBJ databases">
        <authorList>
            <person name="de Groot N.N."/>
        </authorList>
    </citation>
    <scope>NUCLEOTIDE SEQUENCE [LARGE SCALE GENOMIC DNA]</scope>
    <source>
        <strain evidence="4 5">DSM 21800</strain>
    </source>
</reference>
<dbReference type="PANTHER" id="PTHR30290">
    <property type="entry name" value="PERIPLASMIC BINDING COMPONENT OF ABC TRANSPORTER"/>
    <property type="match status" value="1"/>
</dbReference>
<evidence type="ECO:0000313" key="5">
    <source>
        <dbReference type="Proteomes" id="UP000199103"/>
    </source>
</evidence>
<dbReference type="GO" id="GO:1904680">
    <property type="term" value="F:peptide transmembrane transporter activity"/>
    <property type="evidence" value="ECO:0007669"/>
    <property type="project" value="TreeGrafter"/>
</dbReference>
<feature type="region of interest" description="Disordered" evidence="1">
    <location>
        <begin position="27"/>
        <end position="47"/>
    </location>
</feature>
<feature type="domain" description="Solute-binding protein family 5" evidence="3">
    <location>
        <begin position="89"/>
        <end position="446"/>
    </location>
</feature>
<dbReference type="PIRSF" id="PIRSF002741">
    <property type="entry name" value="MppA"/>
    <property type="match status" value="1"/>
</dbReference>
<dbReference type="Gene3D" id="3.40.190.10">
    <property type="entry name" value="Periplasmic binding protein-like II"/>
    <property type="match status" value="1"/>
</dbReference>
<dbReference type="Pfam" id="PF00496">
    <property type="entry name" value="SBP_bac_5"/>
    <property type="match status" value="1"/>
</dbReference>
<dbReference type="EMBL" id="LT629772">
    <property type="protein sequence ID" value="SDS29555.1"/>
    <property type="molecule type" value="Genomic_DNA"/>
</dbReference>
<dbReference type="InterPro" id="IPR000914">
    <property type="entry name" value="SBP_5_dom"/>
</dbReference>
<evidence type="ECO:0000313" key="4">
    <source>
        <dbReference type="EMBL" id="SDS29555.1"/>
    </source>
</evidence>
<accession>A0A1H1R200</accession>
<dbReference type="AlphaFoldDB" id="A0A1H1R200"/>
<dbReference type="GO" id="GO:0043190">
    <property type="term" value="C:ATP-binding cassette (ABC) transporter complex"/>
    <property type="evidence" value="ECO:0007669"/>
    <property type="project" value="InterPro"/>
</dbReference>
<dbReference type="InterPro" id="IPR039424">
    <property type="entry name" value="SBP_5"/>
</dbReference>
<feature type="compositionally biased region" description="Low complexity" evidence="1">
    <location>
        <begin position="37"/>
        <end position="46"/>
    </location>
</feature>
<evidence type="ECO:0000259" key="3">
    <source>
        <dbReference type="Pfam" id="PF00496"/>
    </source>
</evidence>
<keyword evidence="5" id="KW-1185">Reference proteome</keyword>
<dbReference type="InterPro" id="IPR030678">
    <property type="entry name" value="Peptide/Ni-bd"/>
</dbReference>
<feature type="signal peptide" evidence="2">
    <location>
        <begin position="1"/>
        <end position="22"/>
    </location>
</feature>
<gene>
    <name evidence="4" type="ORF">SAMN04489812_1471</name>
</gene>
<dbReference type="SUPFAM" id="SSF53850">
    <property type="entry name" value="Periplasmic binding protein-like II"/>
    <property type="match status" value="1"/>
</dbReference>
<evidence type="ECO:0000256" key="1">
    <source>
        <dbReference type="SAM" id="MobiDB-lite"/>
    </source>
</evidence>
<dbReference type="RefSeq" id="WP_157683270.1">
    <property type="nucleotide sequence ID" value="NZ_LT629772.1"/>
</dbReference>
<dbReference type="GO" id="GO:0042597">
    <property type="term" value="C:periplasmic space"/>
    <property type="evidence" value="ECO:0007669"/>
    <property type="project" value="UniProtKB-ARBA"/>
</dbReference>
<sequence length="543" mass="58403">MRYSRKLLSLLLAAVVAVAVVACSDPTNPSSGGGGASSQQGNGPSGTINLFMYQKPNGVFGPLASASGPDQQVISLAYDTLMAATPKGELVPAAAASEPKVSDGGKTITFTLRDGLTWSDGKPLTSDDLLFTYTRAADTNAASSQAAYLGGVAGVADYIAGKAKEISGLSAPDEHTFVIKQTEANPALVGQVGMIGILPKHVLEKEPIKDFANNDWFHKPTVTSGPFTFDEYKTDQYVHLTANPKFREPVGVKDVYVKPLTADVATQQLSTGEMDVAWISPNDIDTVKGFQGASVQEVKSTGMVVAGWNQSQKRFADPKVKQAFLYAVDRKGIVKSALAGHGQVRNSVWPEKWSGTDINSYDYDPAKAKQLLKEAKFDFSKPVTLAWIAGGNPDRDAAATVMEQQLNAVGVKLKLKRVQGSYFTDVFTTHKYDMLLYGGGDYGTVPANAGPVTACDQKVPKGPNTGLYCNPELDTAIKAAMLKTDPTEQQAAFEKAAKIENADPALMWLYSLNWVFGVSKRVQNFQPLNNANYYEPWKWTVTS</sequence>